<keyword evidence="8" id="KW-1185">Reference proteome</keyword>
<dbReference type="PANTHER" id="PTHR32196:SF72">
    <property type="entry name" value="RIBOSE IMPORT PERMEASE PROTEIN RBSC"/>
    <property type="match status" value="1"/>
</dbReference>
<name>A0A926DE61_9FIRM</name>
<reference evidence="7" key="1">
    <citation type="submission" date="2020-08" db="EMBL/GenBank/DDBJ databases">
        <title>Genome public.</title>
        <authorList>
            <person name="Liu C."/>
            <person name="Sun Q."/>
        </authorList>
    </citation>
    <scope>NUCLEOTIDE SEQUENCE</scope>
    <source>
        <strain evidence="7">BX7</strain>
    </source>
</reference>
<evidence type="ECO:0000256" key="6">
    <source>
        <dbReference type="SAM" id="Phobius"/>
    </source>
</evidence>
<feature type="transmembrane region" description="Helical" evidence="6">
    <location>
        <begin position="286"/>
        <end position="305"/>
    </location>
</feature>
<keyword evidence="4 6" id="KW-1133">Transmembrane helix</keyword>
<dbReference type="PANTHER" id="PTHR32196">
    <property type="entry name" value="ABC TRANSPORTER PERMEASE PROTEIN YPHD-RELATED-RELATED"/>
    <property type="match status" value="1"/>
</dbReference>
<evidence type="ECO:0000256" key="4">
    <source>
        <dbReference type="ARBA" id="ARBA00022989"/>
    </source>
</evidence>
<feature type="transmembrane region" description="Helical" evidence="6">
    <location>
        <begin position="60"/>
        <end position="79"/>
    </location>
</feature>
<protein>
    <submittedName>
        <fullName evidence="7">ABC transporter permease</fullName>
    </submittedName>
</protein>
<feature type="transmembrane region" description="Helical" evidence="6">
    <location>
        <begin position="145"/>
        <end position="167"/>
    </location>
</feature>
<proteinExistence type="predicted"/>
<evidence type="ECO:0000256" key="1">
    <source>
        <dbReference type="ARBA" id="ARBA00004651"/>
    </source>
</evidence>
<feature type="transmembrane region" description="Helical" evidence="6">
    <location>
        <begin position="234"/>
        <end position="254"/>
    </location>
</feature>
<keyword evidence="5 6" id="KW-0472">Membrane</keyword>
<dbReference type="InterPro" id="IPR001851">
    <property type="entry name" value="ABC_transp_permease"/>
</dbReference>
<evidence type="ECO:0000313" key="8">
    <source>
        <dbReference type="Proteomes" id="UP000620366"/>
    </source>
</evidence>
<evidence type="ECO:0000313" key="7">
    <source>
        <dbReference type="EMBL" id="MBC8535380.1"/>
    </source>
</evidence>
<feature type="transmembrane region" description="Helical" evidence="6">
    <location>
        <begin position="111"/>
        <end position="133"/>
    </location>
</feature>
<keyword evidence="3 6" id="KW-0812">Transmembrane</keyword>
<dbReference type="AlphaFoldDB" id="A0A926DE61"/>
<evidence type="ECO:0000256" key="3">
    <source>
        <dbReference type="ARBA" id="ARBA00022692"/>
    </source>
</evidence>
<dbReference type="GO" id="GO:0022857">
    <property type="term" value="F:transmembrane transporter activity"/>
    <property type="evidence" value="ECO:0007669"/>
    <property type="project" value="InterPro"/>
</dbReference>
<comment type="caution">
    <text evidence="7">The sequence shown here is derived from an EMBL/GenBank/DDBJ whole genome shotgun (WGS) entry which is preliminary data.</text>
</comment>
<dbReference type="GO" id="GO:0005886">
    <property type="term" value="C:plasma membrane"/>
    <property type="evidence" value="ECO:0007669"/>
    <property type="project" value="UniProtKB-SubCell"/>
</dbReference>
<evidence type="ECO:0000256" key="5">
    <source>
        <dbReference type="ARBA" id="ARBA00023136"/>
    </source>
</evidence>
<keyword evidence="2" id="KW-1003">Cell membrane</keyword>
<feature type="transmembrane region" description="Helical" evidence="6">
    <location>
        <begin position="33"/>
        <end position="54"/>
    </location>
</feature>
<dbReference type="CDD" id="cd06579">
    <property type="entry name" value="TM_PBP1_transp_AraH_like"/>
    <property type="match status" value="1"/>
</dbReference>
<dbReference type="Pfam" id="PF02653">
    <property type="entry name" value="BPD_transp_2"/>
    <property type="match status" value="1"/>
</dbReference>
<sequence>MNPKLKASTIGEEFVIKAAQEQRTARLVQIMPVIVLAALVLFFSVACPGSFLTLYNLRTILNQLSGTLIIAVGITFVILTGSVDLSVDGVVGLAGSLLSVIVLNSKNANNLGFWGVLIAVAVGVACGFASGLLHVKLKISSFMVTYAMSAVAKGLAIMSYGGLFASIHDPVLLSIPSLSLLGIPLITWIAFAVFAVALVIQRRTPFGRHMYAVGTNEAIPRMTGVNVNSVKIRVFMWAGGCMAIAGVLAALRLGSGLVDIGLDQFFPAQAAVVIGGTSLSGGRGGVVNTLVGSLVVTVLNVGLLLMGVNTYIRTGIQGLIIVAAVALTVMKNGRAICK</sequence>
<feature type="transmembrane region" description="Helical" evidence="6">
    <location>
        <begin position="179"/>
        <end position="200"/>
    </location>
</feature>
<dbReference type="RefSeq" id="WP_249299075.1">
    <property type="nucleotide sequence ID" value="NZ_JACRSP010000001.1"/>
</dbReference>
<dbReference type="Proteomes" id="UP000620366">
    <property type="component" value="Unassembled WGS sequence"/>
</dbReference>
<comment type="subcellular location">
    <subcellularLocation>
        <location evidence="1">Cell membrane</location>
        <topology evidence="1">Multi-pass membrane protein</topology>
    </subcellularLocation>
</comment>
<dbReference type="EMBL" id="JACRSP010000001">
    <property type="protein sequence ID" value="MBC8535380.1"/>
    <property type="molecule type" value="Genomic_DNA"/>
</dbReference>
<gene>
    <name evidence="7" type="ORF">H8695_01550</name>
</gene>
<accession>A0A926DE61</accession>
<organism evidence="7 8">
    <name type="scientific">Feifania hominis</name>
    <dbReference type="NCBI Taxonomy" id="2763660"/>
    <lineage>
        <taxon>Bacteria</taxon>
        <taxon>Bacillati</taxon>
        <taxon>Bacillota</taxon>
        <taxon>Clostridia</taxon>
        <taxon>Eubacteriales</taxon>
        <taxon>Feifaniaceae</taxon>
        <taxon>Feifania</taxon>
    </lineage>
</organism>
<evidence type="ECO:0000256" key="2">
    <source>
        <dbReference type="ARBA" id="ARBA00022475"/>
    </source>
</evidence>